<dbReference type="InterPro" id="IPR040359">
    <property type="entry name" value="GDU"/>
</dbReference>
<reference evidence="9 10" key="1">
    <citation type="journal article" date="2023" name="G3 (Bethesda)">
        <title>A chromosome-length genome assembly and annotation of blackberry (Rubus argutus, cv. 'Hillquist').</title>
        <authorList>
            <person name="Bruna T."/>
            <person name="Aryal R."/>
            <person name="Dudchenko O."/>
            <person name="Sargent D.J."/>
            <person name="Mead D."/>
            <person name="Buti M."/>
            <person name="Cavallini A."/>
            <person name="Hytonen T."/>
            <person name="Andres J."/>
            <person name="Pham M."/>
            <person name="Weisz D."/>
            <person name="Mascagni F."/>
            <person name="Usai G."/>
            <person name="Natali L."/>
            <person name="Bassil N."/>
            <person name="Fernandez G.E."/>
            <person name="Lomsadze A."/>
            <person name="Armour M."/>
            <person name="Olukolu B."/>
            <person name="Poorten T."/>
            <person name="Britton C."/>
            <person name="Davik J."/>
            <person name="Ashrafi H."/>
            <person name="Aiden E.L."/>
            <person name="Borodovsky M."/>
            <person name="Worthington M."/>
        </authorList>
    </citation>
    <scope>NUCLEOTIDE SEQUENCE [LARGE SCALE GENOMIC DNA]</scope>
    <source>
        <strain evidence="9">PI 553951</strain>
    </source>
</reference>
<evidence type="ECO:0000256" key="5">
    <source>
        <dbReference type="ARBA" id="ARBA00022970"/>
    </source>
</evidence>
<evidence type="ECO:0000256" key="1">
    <source>
        <dbReference type="ARBA" id="ARBA00004167"/>
    </source>
</evidence>
<evidence type="ECO:0000313" key="10">
    <source>
        <dbReference type="Proteomes" id="UP001457282"/>
    </source>
</evidence>
<dbReference type="AlphaFoldDB" id="A0AAW1YDE8"/>
<comment type="caution">
    <text evidence="9">The sequence shown here is derived from an EMBL/GenBank/DDBJ whole genome shotgun (WGS) entry which is preliminary data.</text>
</comment>
<comment type="subcellular location">
    <subcellularLocation>
        <location evidence="1">Membrane</location>
        <topology evidence="1">Single-pass membrane protein</topology>
    </subcellularLocation>
</comment>
<dbReference type="GO" id="GO:0006865">
    <property type="term" value="P:amino acid transport"/>
    <property type="evidence" value="ECO:0007669"/>
    <property type="project" value="UniProtKB-KW"/>
</dbReference>
<evidence type="ECO:0000256" key="8">
    <source>
        <dbReference type="SAM" id="Phobius"/>
    </source>
</evidence>
<dbReference type="GO" id="GO:0080143">
    <property type="term" value="P:regulation of amino acid export"/>
    <property type="evidence" value="ECO:0007669"/>
    <property type="project" value="InterPro"/>
</dbReference>
<dbReference type="PANTHER" id="PTHR33228:SF77">
    <property type="entry name" value="PROTEIN GLUTAMINE DUMPER 2"/>
    <property type="match status" value="1"/>
</dbReference>
<keyword evidence="4 8" id="KW-0812">Transmembrane</keyword>
<dbReference type="PANTHER" id="PTHR33228">
    <property type="entry name" value="PROTEIN GLUTAMINE DUMPER 4-RELATED"/>
    <property type="match status" value="1"/>
</dbReference>
<evidence type="ECO:0000256" key="7">
    <source>
        <dbReference type="ARBA" id="ARBA00023136"/>
    </source>
</evidence>
<proteinExistence type="inferred from homology"/>
<protein>
    <submittedName>
        <fullName evidence="9">Uncharacterized protein</fullName>
    </submittedName>
</protein>
<gene>
    <name evidence="9" type="ORF">M0R45_012371</name>
</gene>
<dbReference type="GO" id="GO:0016020">
    <property type="term" value="C:membrane"/>
    <property type="evidence" value="ECO:0007669"/>
    <property type="project" value="UniProtKB-SubCell"/>
</dbReference>
<sequence>MYDDADNCDDWRCSPWNNPVLYLAAAFVAVFLVLRLGLAIWIFCEKRRQSMDHQHDHISSSASQDLEAVTTTNHQRAWELECINGGSEASNGKQAKVSDDKVLVIMAGNDKPTFLATPV</sequence>
<dbReference type="EMBL" id="JBEDUW010000002">
    <property type="protein sequence ID" value="KAK9946932.1"/>
    <property type="molecule type" value="Genomic_DNA"/>
</dbReference>
<evidence type="ECO:0000256" key="4">
    <source>
        <dbReference type="ARBA" id="ARBA00022692"/>
    </source>
</evidence>
<keyword evidence="5" id="KW-0029">Amino-acid transport</keyword>
<keyword evidence="3" id="KW-0813">Transport</keyword>
<comment type="similarity">
    <text evidence="2">Belongs to the GLUTAMINE DUMPER 1 (TC 9.B.60) family.</text>
</comment>
<dbReference type="Proteomes" id="UP001457282">
    <property type="component" value="Unassembled WGS sequence"/>
</dbReference>
<name>A0AAW1YDE8_RUBAR</name>
<keyword evidence="6 8" id="KW-1133">Transmembrane helix</keyword>
<keyword evidence="10" id="KW-1185">Reference proteome</keyword>
<evidence type="ECO:0000256" key="3">
    <source>
        <dbReference type="ARBA" id="ARBA00022448"/>
    </source>
</evidence>
<evidence type="ECO:0000256" key="6">
    <source>
        <dbReference type="ARBA" id="ARBA00022989"/>
    </source>
</evidence>
<keyword evidence="7 8" id="KW-0472">Membrane</keyword>
<accession>A0AAW1YDE8</accession>
<organism evidence="9 10">
    <name type="scientific">Rubus argutus</name>
    <name type="common">Southern blackberry</name>
    <dbReference type="NCBI Taxonomy" id="59490"/>
    <lineage>
        <taxon>Eukaryota</taxon>
        <taxon>Viridiplantae</taxon>
        <taxon>Streptophyta</taxon>
        <taxon>Embryophyta</taxon>
        <taxon>Tracheophyta</taxon>
        <taxon>Spermatophyta</taxon>
        <taxon>Magnoliopsida</taxon>
        <taxon>eudicotyledons</taxon>
        <taxon>Gunneridae</taxon>
        <taxon>Pentapetalae</taxon>
        <taxon>rosids</taxon>
        <taxon>fabids</taxon>
        <taxon>Rosales</taxon>
        <taxon>Rosaceae</taxon>
        <taxon>Rosoideae</taxon>
        <taxon>Rosoideae incertae sedis</taxon>
        <taxon>Rubus</taxon>
    </lineage>
</organism>
<feature type="transmembrane region" description="Helical" evidence="8">
    <location>
        <begin position="20"/>
        <end position="44"/>
    </location>
</feature>
<evidence type="ECO:0000256" key="2">
    <source>
        <dbReference type="ARBA" id="ARBA00009977"/>
    </source>
</evidence>
<evidence type="ECO:0000313" key="9">
    <source>
        <dbReference type="EMBL" id="KAK9946932.1"/>
    </source>
</evidence>